<feature type="transmembrane region" description="Helical" evidence="8">
    <location>
        <begin position="192"/>
        <end position="213"/>
    </location>
</feature>
<feature type="transmembrane region" description="Helical" evidence="8">
    <location>
        <begin position="67"/>
        <end position="88"/>
    </location>
</feature>
<evidence type="ECO:0000256" key="6">
    <source>
        <dbReference type="ARBA" id="ARBA00023136"/>
    </source>
</evidence>
<feature type="transmembrane region" description="Helical" evidence="8">
    <location>
        <begin position="418"/>
        <end position="441"/>
    </location>
</feature>
<feature type="transmembrane region" description="Helical" evidence="8">
    <location>
        <begin position="123"/>
        <end position="146"/>
    </location>
</feature>
<dbReference type="Gene3D" id="1.20.1250.20">
    <property type="entry name" value="MFS general substrate transporter like domains"/>
    <property type="match status" value="1"/>
</dbReference>
<dbReference type="GO" id="GO:0005351">
    <property type="term" value="F:carbohydrate:proton symporter activity"/>
    <property type="evidence" value="ECO:0007669"/>
    <property type="project" value="TreeGrafter"/>
</dbReference>
<keyword evidence="11" id="KW-1185">Reference proteome</keyword>
<evidence type="ECO:0000256" key="5">
    <source>
        <dbReference type="ARBA" id="ARBA00022989"/>
    </source>
</evidence>
<dbReference type="InterPro" id="IPR005829">
    <property type="entry name" value="Sugar_transporter_CS"/>
</dbReference>
<dbReference type="InterPro" id="IPR005828">
    <property type="entry name" value="MFS_sugar_transport-like"/>
</dbReference>
<dbReference type="PRINTS" id="PR00171">
    <property type="entry name" value="SUGRTRNSPORT"/>
</dbReference>
<comment type="caution">
    <text evidence="10">The sequence shown here is derived from an EMBL/GenBank/DDBJ whole genome shotgun (WGS) entry which is preliminary data.</text>
</comment>
<proteinExistence type="inferred from homology"/>
<feature type="transmembrane region" description="Helical" evidence="8">
    <location>
        <begin position="158"/>
        <end position="180"/>
    </location>
</feature>
<reference evidence="10 11" key="1">
    <citation type="submission" date="2018-11" db="EMBL/GenBank/DDBJ databases">
        <title>Genome sequence of Saitozyma podzolica DSM 27192.</title>
        <authorList>
            <person name="Aliyu H."/>
            <person name="Gorte O."/>
            <person name="Ochsenreither K."/>
        </authorList>
    </citation>
    <scope>NUCLEOTIDE SEQUENCE [LARGE SCALE GENOMIC DNA]</scope>
    <source>
        <strain evidence="10 11">DSM 27192</strain>
    </source>
</reference>
<dbReference type="GO" id="GO:0016020">
    <property type="term" value="C:membrane"/>
    <property type="evidence" value="ECO:0007669"/>
    <property type="project" value="UniProtKB-SubCell"/>
</dbReference>
<comment type="catalytic activity">
    <reaction evidence="7">
        <text>myo-inositol(out) + H(+)(out) = myo-inositol(in) + H(+)(in)</text>
        <dbReference type="Rhea" id="RHEA:60364"/>
        <dbReference type="ChEBI" id="CHEBI:15378"/>
        <dbReference type="ChEBI" id="CHEBI:17268"/>
    </reaction>
</comment>
<feature type="transmembrane region" description="Helical" evidence="8">
    <location>
        <begin position="378"/>
        <end position="398"/>
    </location>
</feature>
<gene>
    <name evidence="10" type="ORF">EHS25_009366</name>
</gene>
<feature type="transmembrane region" description="Helical" evidence="8">
    <location>
        <begin position="100"/>
        <end position="117"/>
    </location>
</feature>
<dbReference type="Proteomes" id="UP000279259">
    <property type="component" value="Unassembled WGS sequence"/>
</dbReference>
<feature type="domain" description="Major facilitator superfamily (MFS) profile" evidence="9">
    <location>
        <begin position="24"/>
        <end position="509"/>
    </location>
</feature>
<comment type="similarity">
    <text evidence="2">Belongs to the major facilitator superfamily. Sugar transporter (TC 2.A.1.1) family.</text>
</comment>
<evidence type="ECO:0000256" key="1">
    <source>
        <dbReference type="ARBA" id="ARBA00004141"/>
    </source>
</evidence>
<dbReference type="AlphaFoldDB" id="A0A427YLM9"/>
<dbReference type="InterPro" id="IPR036259">
    <property type="entry name" value="MFS_trans_sf"/>
</dbReference>
<protein>
    <recommendedName>
        <fullName evidence="9">Major facilitator superfamily (MFS) profile domain-containing protein</fullName>
    </recommendedName>
</protein>
<evidence type="ECO:0000259" key="9">
    <source>
        <dbReference type="PROSITE" id="PS50850"/>
    </source>
</evidence>
<dbReference type="InterPro" id="IPR003663">
    <property type="entry name" value="Sugar/inositol_transpt"/>
</dbReference>
<feature type="transmembrane region" description="Helical" evidence="8">
    <location>
        <begin position="482"/>
        <end position="505"/>
    </location>
</feature>
<comment type="subcellular location">
    <subcellularLocation>
        <location evidence="1">Membrane</location>
        <topology evidence="1">Multi-pass membrane protein</topology>
    </subcellularLocation>
</comment>
<dbReference type="PANTHER" id="PTHR48022:SF60">
    <property type="entry name" value="MAJOR FACILITATOR SUPERFAMILY (MFS) PROFILE DOMAIN-CONTAINING PROTEIN"/>
    <property type="match status" value="1"/>
</dbReference>
<evidence type="ECO:0000313" key="10">
    <source>
        <dbReference type="EMBL" id="RSH91995.1"/>
    </source>
</evidence>
<dbReference type="InterPro" id="IPR020846">
    <property type="entry name" value="MFS_dom"/>
</dbReference>
<dbReference type="EMBL" id="RSCD01000007">
    <property type="protein sequence ID" value="RSH91995.1"/>
    <property type="molecule type" value="Genomic_DNA"/>
</dbReference>
<evidence type="ECO:0000256" key="2">
    <source>
        <dbReference type="ARBA" id="ARBA00010992"/>
    </source>
</evidence>
<dbReference type="SUPFAM" id="SSF103473">
    <property type="entry name" value="MFS general substrate transporter"/>
    <property type="match status" value="1"/>
</dbReference>
<feature type="transmembrane region" description="Helical" evidence="8">
    <location>
        <begin position="290"/>
        <end position="314"/>
    </location>
</feature>
<keyword evidence="3" id="KW-0813">Transport</keyword>
<dbReference type="InterPro" id="IPR050360">
    <property type="entry name" value="MFS_Sugar_Transporters"/>
</dbReference>
<dbReference type="OrthoDB" id="508119at2759"/>
<keyword evidence="5 8" id="KW-1133">Transmembrane helix</keyword>
<evidence type="ECO:0000256" key="4">
    <source>
        <dbReference type="ARBA" id="ARBA00022692"/>
    </source>
</evidence>
<evidence type="ECO:0000256" key="8">
    <source>
        <dbReference type="SAM" id="Phobius"/>
    </source>
</evidence>
<sequence>MGAFSIIEDRPTPKEVYNARIYIFAATCAMGATTFGYDAAFLGTTLARKSFKDHFGITTMTAAQQSATSANITSAYLAAAFFGALFAWPLMETLGRKPTLQVASVIFLVGAVIMTAAESLLSMIYAGRVLTGFAVGALTAVIPSFIAEVSPPAIRGQLTGFFEIAYQIGNLVGFWINYGINQHISATSVASFRIPMAVQLIPGGMLALGSIFIRESPALLLRRGKDELAMKNLAYLRRLPADHQYMREEVAMIRARIEEENALSGGQGGVVGYVKGGLRELKIKSIRHRVVVVSFMFFLQNFSGAVCISEYPFAKVLPTKFSWSRAPAELPLDYYSPTLFAGIGISDTSLYTGVYGLLKAAGCIFFFAVIVDRSGRRIPWLVSASSCAACLLYLAIYTKIGHPQTGNISESTKQGGTAATVMIMLYAVFWSFGGNGLPWIISAEIFPIRLRSLTGAWAAMMQWLASYASTESFPSMIASPMGVWGTFLFFAFCCIATFIFTFIWIPETKGVPIDCMDLLFSGPVRHAAWRQKSIYPPYGMPPLPEALMVQAHGKDNLGGGATYKEGEVQDEGVQVV</sequence>
<evidence type="ECO:0000256" key="7">
    <source>
        <dbReference type="ARBA" id="ARBA00049119"/>
    </source>
</evidence>
<dbReference type="PROSITE" id="PS50850">
    <property type="entry name" value="MFS"/>
    <property type="match status" value="1"/>
</dbReference>
<evidence type="ECO:0000256" key="3">
    <source>
        <dbReference type="ARBA" id="ARBA00022448"/>
    </source>
</evidence>
<keyword evidence="4 8" id="KW-0812">Transmembrane</keyword>
<keyword evidence="6 8" id="KW-0472">Membrane</keyword>
<dbReference type="PANTHER" id="PTHR48022">
    <property type="entry name" value="PLASTIDIC GLUCOSE TRANSPORTER 4"/>
    <property type="match status" value="1"/>
</dbReference>
<dbReference type="PROSITE" id="PS00217">
    <property type="entry name" value="SUGAR_TRANSPORT_2"/>
    <property type="match status" value="1"/>
</dbReference>
<organism evidence="10 11">
    <name type="scientific">Saitozyma podzolica</name>
    <dbReference type="NCBI Taxonomy" id="1890683"/>
    <lineage>
        <taxon>Eukaryota</taxon>
        <taxon>Fungi</taxon>
        <taxon>Dikarya</taxon>
        <taxon>Basidiomycota</taxon>
        <taxon>Agaricomycotina</taxon>
        <taxon>Tremellomycetes</taxon>
        <taxon>Tremellales</taxon>
        <taxon>Trimorphomycetaceae</taxon>
        <taxon>Saitozyma</taxon>
    </lineage>
</organism>
<feature type="transmembrane region" description="Helical" evidence="8">
    <location>
        <begin position="21"/>
        <end position="47"/>
    </location>
</feature>
<accession>A0A427YLM9</accession>
<feature type="transmembrane region" description="Helical" evidence="8">
    <location>
        <begin position="350"/>
        <end position="371"/>
    </location>
</feature>
<feature type="transmembrane region" description="Helical" evidence="8">
    <location>
        <begin position="453"/>
        <end position="470"/>
    </location>
</feature>
<name>A0A427YLM9_9TREE</name>
<dbReference type="Pfam" id="PF00083">
    <property type="entry name" value="Sugar_tr"/>
    <property type="match status" value="2"/>
</dbReference>
<evidence type="ECO:0000313" key="11">
    <source>
        <dbReference type="Proteomes" id="UP000279259"/>
    </source>
</evidence>